<proteinExistence type="predicted"/>
<feature type="region of interest" description="Disordered" evidence="1">
    <location>
        <begin position="14"/>
        <end position="46"/>
    </location>
</feature>
<accession>A0ABN1UNC5</accession>
<evidence type="ECO:0000256" key="1">
    <source>
        <dbReference type="SAM" id="MobiDB-lite"/>
    </source>
</evidence>
<gene>
    <name evidence="2" type="ORF">GCM10009654_14690</name>
</gene>
<dbReference type="EMBL" id="BAAAKV010000009">
    <property type="protein sequence ID" value="GAA1159581.1"/>
    <property type="molecule type" value="Genomic_DNA"/>
</dbReference>
<name>A0ABN1UNC5_9ACTN</name>
<keyword evidence="3" id="KW-1185">Reference proteome</keyword>
<reference evidence="2 3" key="1">
    <citation type="journal article" date="2019" name="Int. J. Syst. Evol. Microbiol.">
        <title>The Global Catalogue of Microorganisms (GCM) 10K type strain sequencing project: providing services to taxonomists for standard genome sequencing and annotation.</title>
        <authorList>
            <consortium name="The Broad Institute Genomics Platform"/>
            <consortium name="The Broad Institute Genome Sequencing Center for Infectious Disease"/>
            <person name="Wu L."/>
            <person name="Ma J."/>
        </authorList>
    </citation>
    <scope>NUCLEOTIDE SEQUENCE [LARGE SCALE GENOMIC DNA]</scope>
    <source>
        <strain evidence="2 3">JCM 12696</strain>
    </source>
</reference>
<dbReference type="Proteomes" id="UP001501371">
    <property type="component" value="Unassembled WGS sequence"/>
</dbReference>
<feature type="region of interest" description="Disordered" evidence="1">
    <location>
        <begin position="53"/>
        <end position="72"/>
    </location>
</feature>
<feature type="compositionally biased region" description="Gly residues" evidence="1">
    <location>
        <begin position="61"/>
        <end position="70"/>
    </location>
</feature>
<evidence type="ECO:0000313" key="3">
    <source>
        <dbReference type="Proteomes" id="UP001501371"/>
    </source>
</evidence>
<organism evidence="2 3">
    <name type="scientific">Streptomyces hebeiensis</name>
    <dbReference type="NCBI Taxonomy" id="229486"/>
    <lineage>
        <taxon>Bacteria</taxon>
        <taxon>Bacillati</taxon>
        <taxon>Actinomycetota</taxon>
        <taxon>Actinomycetes</taxon>
        <taxon>Kitasatosporales</taxon>
        <taxon>Streptomycetaceae</taxon>
        <taxon>Streptomyces</taxon>
    </lineage>
</organism>
<sequence>MFERVRQRLLDDPVDRELSARRYGPRGAVDRETYRQAGRSGALDQAVQVRETGLRSEFGRGGRPGTGGRPGSLAQYVEEAAQLRECLAARGADGL</sequence>
<evidence type="ECO:0000313" key="2">
    <source>
        <dbReference type="EMBL" id="GAA1159581.1"/>
    </source>
</evidence>
<comment type="caution">
    <text evidence="2">The sequence shown here is derived from an EMBL/GenBank/DDBJ whole genome shotgun (WGS) entry which is preliminary data.</text>
</comment>
<protein>
    <submittedName>
        <fullName evidence="2">Uncharacterized protein</fullName>
    </submittedName>
</protein>